<name>A0A5K0VEU6_9MAGN</name>
<dbReference type="AlphaFoldDB" id="A0A5K0VEU6"/>
<sequence length="44" mass="4722">MLAVASGSASFSLVGSQSKQELRFLYLEKITIHISAHGDSMVVL</sequence>
<dbReference type="EMBL" id="LR721774">
    <property type="protein sequence ID" value="VVV38634.1"/>
    <property type="molecule type" value="Genomic_DNA"/>
</dbReference>
<organism evidence="1">
    <name type="scientific">Nymphaea colorata</name>
    <name type="common">pocket water lily</name>
    <dbReference type="NCBI Taxonomy" id="210225"/>
    <lineage>
        <taxon>Eukaryota</taxon>
        <taxon>Viridiplantae</taxon>
        <taxon>Streptophyta</taxon>
        <taxon>Embryophyta</taxon>
        <taxon>Tracheophyta</taxon>
        <taxon>Spermatophyta</taxon>
        <taxon>Magnoliopsida</taxon>
        <taxon>Nymphaeales</taxon>
        <taxon>Nymphaeaceae</taxon>
        <taxon>Nymphaea</taxon>
    </lineage>
</organism>
<proteinExistence type="predicted"/>
<accession>A0A5K0VEU6</accession>
<protein>
    <submittedName>
        <fullName evidence="1">Uncharacterized protein</fullName>
    </submittedName>
</protein>
<reference evidence="1" key="1">
    <citation type="submission" date="2019-09" db="EMBL/GenBank/DDBJ databases">
        <authorList>
            <person name="Zhang L."/>
        </authorList>
    </citation>
    <scope>NUCLEOTIDE SEQUENCE</scope>
</reference>
<gene>
    <name evidence="1" type="ORF">NYM_LOCUS1327</name>
</gene>
<evidence type="ECO:0000313" key="1">
    <source>
        <dbReference type="EMBL" id="VVV38634.1"/>
    </source>
</evidence>